<sequence>MIASAEPIGRDEIRLATTIGEECADRGSDMHAWSRQGAAEVPDKEQGDRKPAPAEALRSVVADAVGAAGFELETLDVQQAGRRRLVKVVVDGEDGVGLDEVAQISRAVSGVLDEHDHLLGGPYTLEVTSPGVDRPLTMPRHWRRARLRLVKVRKTDDTELTVRVGAADPEPDGSVQVLVDGALHELAYADVAKAVVEIEFKQPPAAETALLEQAEREGSR</sequence>
<evidence type="ECO:0000256" key="4">
    <source>
        <dbReference type="SAM" id="MobiDB-lite"/>
    </source>
</evidence>
<dbReference type="HAMAP" id="MF_01077">
    <property type="entry name" value="RimP"/>
    <property type="match status" value="1"/>
</dbReference>
<dbReference type="AlphaFoldDB" id="A0A4V3CZA8"/>
<organism evidence="6 7">
    <name type="scientific">Labedaea rhizosphaerae</name>
    <dbReference type="NCBI Taxonomy" id="598644"/>
    <lineage>
        <taxon>Bacteria</taxon>
        <taxon>Bacillati</taxon>
        <taxon>Actinomycetota</taxon>
        <taxon>Actinomycetes</taxon>
        <taxon>Pseudonocardiales</taxon>
        <taxon>Pseudonocardiaceae</taxon>
        <taxon>Labedaea</taxon>
    </lineage>
</organism>
<dbReference type="NCBIfam" id="NF000930">
    <property type="entry name" value="PRK00092.2-2"/>
    <property type="match status" value="1"/>
</dbReference>
<proteinExistence type="inferred from homology"/>
<dbReference type="Gene3D" id="3.30.300.70">
    <property type="entry name" value="RimP-like superfamily, N-terminal"/>
    <property type="match status" value="1"/>
</dbReference>
<evidence type="ECO:0000256" key="3">
    <source>
        <dbReference type="HAMAP-Rule" id="MF_01077"/>
    </source>
</evidence>
<comment type="similarity">
    <text evidence="3">Belongs to the RimP family.</text>
</comment>
<dbReference type="Proteomes" id="UP000295444">
    <property type="component" value="Unassembled WGS sequence"/>
</dbReference>
<dbReference type="EMBL" id="SNXZ01000003">
    <property type="protein sequence ID" value="TDP97308.1"/>
    <property type="molecule type" value="Genomic_DNA"/>
</dbReference>
<dbReference type="GO" id="GO:0005829">
    <property type="term" value="C:cytosol"/>
    <property type="evidence" value="ECO:0007669"/>
    <property type="project" value="TreeGrafter"/>
</dbReference>
<feature type="compositionally biased region" description="Basic and acidic residues" evidence="4">
    <location>
        <begin position="41"/>
        <end position="52"/>
    </location>
</feature>
<feature type="domain" description="Ribosome maturation factor RimP N-terminal" evidence="5">
    <location>
        <begin position="61"/>
        <end position="133"/>
    </location>
</feature>
<reference evidence="6 7" key="1">
    <citation type="submission" date="2019-03" db="EMBL/GenBank/DDBJ databases">
        <title>Genomic Encyclopedia of Type Strains, Phase IV (KMG-IV): sequencing the most valuable type-strain genomes for metagenomic binning, comparative biology and taxonomic classification.</title>
        <authorList>
            <person name="Goeker M."/>
        </authorList>
    </citation>
    <scope>NUCLEOTIDE SEQUENCE [LARGE SCALE GENOMIC DNA]</scope>
    <source>
        <strain evidence="6 7">DSM 45361</strain>
    </source>
</reference>
<keyword evidence="2 3" id="KW-0690">Ribosome biogenesis</keyword>
<comment type="function">
    <text evidence="3">Required for maturation of 30S ribosomal subunits.</text>
</comment>
<keyword evidence="7" id="KW-1185">Reference proteome</keyword>
<name>A0A4V3CZA8_LABRH</name>
<comment type="subcellular location">
    <subcellularLocation>
        <location evidence="3">Cytoplasm</location>
    </subcellularLocation>
</comment>
<evidence type="ECO:0000256" key="2">
    <source>
        <dbReference type="ARBA" id="ARBA00022517"/>
    </source>
</evidence>
<feature type="region of interest" description="Disordered" evidence="4">
    <location>
        <begin position="26"/>
        <end position="55"/>
    </location>
</feature>
<evidence type="ECO:0000313" key="6">
    <source>
        <dbReference type="EMBL" id="TDP97308.1"/>
    </source>
</evidence>
<accession>A0A4V3CZA8</accession>
<evidence type="ECO:0000256" key="1">
    <source>
        <dbReference type="ARBA" id="ARBA00022490"/>
    </source>
</evidence>
<dbReference type="PANTHER" id="PTHR33867">
    <property type="entry name" value="RIBOSOME MATURATION FACTOR RIMP"/>
    <property type="match status" value="1"/>
</dbReference>
<dbReference type="PANTHER" id="PTHR33867:SF1">
    <property type="entry name" value="RIBOSOME MATURATION FACTOR RIMP"/>
    <property type="match status" value="1"/>
</dbReference>
<dbReference type="InterPro" id="IPR003728">
    <property type="entry name" value="Ribosome_maturation_RimP"/>
</dbReference>
<protein>
    <recommendedName>
        <fullName evidence="3">Ribosome maturation factor RimP</fullName>
    </recommendedName>
</protein>
<comment type="caution">
    <text evidence="6">The sequence shown here is derived from an EMBL/GenBank/DDBJ whole genome shotgun (WGS) entry which is preliminary data.</text>
</comment>
<dbReference type="InterPro" id="IPR028989">
    <property type="entry name" value="RimP_N"/>
</dbReference>
<dbReference type="GO" id="GO:0006412">
    <property type="term" value="P:translation"/>
    <property type="evidence" value="ECO:0007669"/>
    <property type="project" value="TreeGrafter"/>
</dbReference>
<dbReference type="Pfam" id="PF02576">
    <property type="entry name" value="RimP_N"/>
    <property type="match status" value="1"/>
</dbReference>
<dbReference type="GO" id="GO:0000028">
    <property type="term" value="P:ribosomal small subunit assembly"/>
    <property type="evidence" value="ECO:0007669"/>
    <property type="project" value="TreeGrafter"/>
</dbReference>
<evidence type="ECO:0000259" key="5">
    <source>
        <dbReference type="Pfam" id="PF02576"/>
    </source>
</evidence>
<evidence type="ECO:0000313" key="7">
    <source>
        <dbReference type="Proteomes" id="UP000295444"/>
    </source>
</evidence>
<gene>
    <name evidence="3" type="primary">rimP</name>
    <name evidence="6" type="ORF">EV186_103272</name>
</gene>
<keyword evidence="1 3" id="KW-0963">Cytoplasm</keyword>
<dbReference type="InterPro" id="IPR035956">
    <property type="entry name" value="RimP_N_sf"/>
</dbReference>
<dbReference type="SUPFAM" id="SSF75420">
    <property type="entry name" value="YhbC-like, N-terminal domain"/>
    <property type="match status" value="1"/>
</dbReference>